<evidence type="ECO:0000313" key="8">
    <source>
        <dbReference type="Proteomes" id="UP000016519"/>
    </source>
</evidence>
<evidence type="ECO:0000256" key="1">
    <source>
        <dbReference type="ARBA" id="ARBA00004141"/>
    </source>
</evidence>
<feature type="transmembrane region" description="Helical" evidence="5">
    <location>
        <begin position="150"/>
        <end position="168"/>
    </location>
</feature>
<keyword evidence="4 5" id="KW-0472">Membrane</keyword>
<gene>
    <name evidence="7" type="ORF">HMPREF9244_00185</name>
</gene>
<dbReference type="InterPro" id="IPR007267">
    <property type="entry name" value="GtrA_DPMS_TM"/>
</dbReference>
<feature type="transmembrane region" description="Helical" evidence="5">
    <location>
        <begin position="78"/>
        <end position="102"/>
    </location>
</feature>
<evidence type="ECO:0000256" key="2">
    <source>
        <dbReference type="ARBA" id="ARBA00022692"/>
    </source>
</evidence>
<dbReference type="GO" id="GO:0016020">
    <property type="term" value="C:membrane"/>
    <property type="evidence" value="ECO:0007669"/>
    <property type="project" value="UniProtKB-SubCell"/>
</dbReference>
<keyword evidence="2 5" id="KW-0812">Transmembrane</keyword>
<dbReference type="PATRIC" id="fig|1321816.3.peg.152"/>
<protein>
    <recommendedName>
        <fullName evidence="6">GtrA/DPMS transmembrane domain-containing protein</fullName>
    </recommendedName>
</protein>
<comment type="caution">
    <text evidence="7">The sequence shown here is derived from an EMBL/GenBank/DDBJ whole genome shotgun (WGS) entry which is preliminary data.</text>
</comment>
<evidence type="ECO:0000256" key="4">
    <source>
        <dbReference type="ARBA" id="ARBA00023136"/>
    </source>
</evidence>
<name>U1SIH4_9BIFI</name>
<keyword evidence="8" id="KW-1185">Reference proteome</keyword>
<sequence length="211" mass="23250">MTNMNETTQSSVGEKVDAKLGESAAGLVAEKASSKSNEKPSKSAKKNGIAQWIDTHPDLWEFILFNVLSNISTASRLVMLWCLTPLFVTAMGLTEPFHFLFYNYDTKAGGLGIFLAAIIAEIVAQVVNFFVQMKWVFKSDSNFKDAAWKYVILAIIIIIVSGFAPSYITAWSESMGWGGLASTLSAVFNTLLAVVVSYPLLKFWIMPKSKK</sequence>
<dbReference type="EMBL" id="AWSI01000009">
    <property type="protein sequence ID" value="ERH31748.1"/>
    <property type="molecule type" value="Genomic_DNA"/>
</dbReference>
<feature type="transmembrane region" description="Helical" evidence="5">
    <location>
        <begin position="180"/>
        <end position="201"/>
    </location>
</feature>
<dbReference type="HOGENOM" id="CLU_1458599_0_0_11"/>
<dbReference type="STRING" id="419015.HMPREF3214_00175"/>
<accession>U1SIH4</accession>
<dbReference type="GO" id="GO:0000271">
    <property type="term" value="P:polysaccharide biosynthetic process"/>
    <property type="evidence" value="ECO:0007669"/>
    <property type="project" value="InterPro"/>
</dbReference>
<feature type="transmembrane region" description="Helical" evidence="5">
    <location>
        <begin position="108"/>
        <end position="130"/>
    </location>
</feature>
<dbReference type="Pfam" id="PF04138">
    <property type="entry name" value="GtrA_DPMS_TM"/>
    <property type="match status" value="1"/>
</dbReference>
<evidence type="ECO:0000259" key="6">
    <source>
        <dbReference type="Pfam" id="PF04138"/>
    </source>
</evidence>
<comment type="subcellular location">
    <subcellularLocation>
        <location evidence="1">Membrane</location>
        <topology evidence="1">Multi-pass membrane protein</topology>
    </subcellularLocation>
</comment>
<reference evidence="7 8" key="1">
    <citation type="submission" date="2013-08" db="EMBL/GenBank/DDBJ databases">
        <authorList>
            <person name="Weinstock G."/>
            <person name="Sodergren E."/>
            <person name="Wylie T."/>
            <person name="Fulton L."/>
            <person name="Fulton R."/>
            <person name="Fronick C."/>
            <person name="O'Laughlin M."/>
            <person name="Godfrey J."/>
            <person name="Miner T."/>
            <person name="Herter B."/>
            <person name="Appelbaum E."/>
            <person name="Cordes M."/>
            <person name="Lek S."/>
            <person name="Wollam A."/>
            <person name="Pepin K.H."/>
            <person name="Palsikar V.B."/>
            <person name="Mitreva M."/>
            <person name="Wilson R.K."/>
        </authorList>
    </citation>
    <scope>NUCLEOTIDE SEQUENCE [LARGE SCALE GENOMIC DNA]</scope>
    <source>
        <strain evidence="7 8">F0580</strain>
    </source>
</reference>
<evidence type="ECO:0000256" key="5">
    <source>
        <dbReference type="SAM" id="Phobius"/>
    </source>
</evidence>
<evidence type="ECO:0000313" key="7">
    <source>
        <dbReference type="EMBL" id="ERH31748.1"/>
    </source>
</evidence>
<evidence type="ECO:0000256" key="3">
    <source>
        <dbReference type="ARBA" id="ARBA00022989"/>
    </source>
</evidence>
<dbReference type="Proteomes" id="UP000016519">
    <property type="component" value="Unassembled WGS sequence"/>
</dbReference>
<organism evidence="7 8">
    <name type="scientific">Alloscardovia omnicolens F0580</name>
    <dbReference type="NCBI Taxonomy" id="1321816"/>
    <lineage>
        <taxon>Bacteria</taxon>
        <taxon>Bacillati</taxon>
        <taxon>Actinomycetota</taxon>
        <taxon>Actinomycetes</taxon>
        <taxon>Bifidobacteriales</taxon>
        <taxon>Bifidobacteriaceae</taxon>
        <taxon>Alloscardovia</taxon>
    </lineage>
</organism>
<feature type="domain" description="GtrA/DPMS transmembrane" evidence="6">
    <location>
        <begin position="97"/>
        <end position="205"/>
    </location>
</feature>
<keyword evidence="3 5" id="KW-1133">Transmembrane helix</keyword>
<dbReference type="AlphaFoldDB" id="U1SIH4"/>
<proteinExistence type="predicted"/>